<feature type="region of interest" description="Disordered" evidence="5">
    <location>
        <begin position="1347"/>
        <end position="1377"/>
    </location>
</feature>
<feature type="compositionally biased region" description="Low complexity" evidence="5">
    <location>
        <begin position="857"/>
        <end position="867"/>
    </location>
</feature>
<feature type="compositionally biased region" description="Low complexity" evidence="5">
    <location>
        <begin position="778"/>
        <end position="800"/>
    </location>
</feature>
<dbReference type="PRINTS" id="PR00990">
    <property type="entry name" value="RIBOKINASE"/>
</dbReference>
<dbReference type="InterPro" id="IPR011611">
    <property type="entry name" value="PfkB_dom"/>
</dbReference>
<proteinExistence type="inferred from homology"/>
<feature type="compositionally biased region" description="Low complexity" evidence="5">
    <location>
        <begin position="54"/>
        <end position="66"/>
    </location>
</feature>
<evidence type="ECO:0000256" key="3">
    <source>
        <dbReference type="ARBA" id="ARBA00022777"/>
    </source>
</evidence>
<evidence type="ECO:0000313" key="8">
    <source>
        <dbReference type="EMBL" id="KAG8469374.1"/>
    </source>
</evidence>
<feature type="region of interest" description="Disordered" evidence="5">
    <location>
        <begin position="760"/>
        <end position="880"/>
    </location>
</feature>
<dbReference type="InterPro" id="IPR000719">
    <property type="entry name" value="Prot_kinase_dom"/>
</dbReference>
<feature type="compositionally biased region" description="Gly residues" evidence="5">
    <location>
        <begin position="845"/>
        <end position="856"/>
    </location>
</feature>
<feature type="repeat" description="ANK" evidence="4">
    <location>
        <begin position="1044"/>
        <end position="1076"/>
    </location>
</feature>
<dbReference type="PANTHER" id="PTHR10584">
    <property type="entry name" value="SUGAR KINASE"/>
    <property type="match status" value="1"/>
</dbReference>
<keyword evidence="4" id="KW-0040">ANK repeat</keyword>
<feature type="region of interest" description="Disordered" evidence="5">
    <location>
        <begin position="1004"/>
        <end position="1025"/>
    </location>
</feature>
<dbReference type="Pfam" id="PF13637">
    <property type="entry name" value="Ank_4"/>
    <property type="match status" value="1"/>
</dbReference>
<dbReference type="PROSITE" id="PS50011">
    <property type="entry name" value="PROTEIN_KINASE_DOM"/>
    <property type="match status" value="1"/>
</dbReference>
<evidence type="ECO:0000256" key="1">
    <source>
        <dbReference type="ARBA" id="ARBA00010688"/>
    </source>
</evidence>
<dbReference type="SMART" id="SM00220">
    <property type="entry name" value="S_TKc"/>
    <property type="match status" value="1"/>
</dbReference>
<dbReference type="InterPro" id="IPR011009">
    <property type="entry name" value="Kinase-like_dom_sf"/>
</dbReference>
<feature type="compositionally biased region" description="Low complexity" evidence="5">
    <location>
        <begin position="827"/>
        <end position="839"/>
    </location>
</feature>
<comment type="similarity">
    <text evidence="1">Belongs to the carbohydrate kinase PfkB family.</text>
</comment>
<dbReference type="SMART" id="SM00248">
    <property type="entry name" value="ANK"/>
    <property type="match status" value="2"/>
</dbReference>
<dbReference type="Pfam" id="PF00069">
    <property type="entry name" value="Pkinase"/>
    <property type="match status" value="1"/>
</dbReference>
<comment type="caution">
    <text evidence="8">The sequence shown here is derived from an EMBL/GenBank/DDBJ whole genome shotgun (WGS) entry which is preliminary data.</text>
</comment>
<feature type="domain" description="Protein kinase" evidence="7">
    <location>
        <begin position="1157"/>
        <end position="1548"/>
    </location>
</feature>
<feature type="region of interest" description="Disordered" evidence="5">
    <location>
        <begin position="1805"/>
        <end position="1836"/>
    </location>
</feature>
<accession>A0A8J6CE74</accession>
<evidence type="ECO:0000256" key="2">
    <source>
        <dbReference type="ARBA" id="ARBA00022679"/>
    </source>
</evidence>
<organism evidence="8 9">
    <name type="scientific">Diacronema lutheri</name>
    <name type="common">Unicellular marine alga</name>
    <name type="synonym">Monochrysis lutheri</name>
    <dbReference type="NCBI Taxonomy" id="2081491"/>
    <lineage>
        <taxon>Eukaryota</taxon>
        <taxon>Haptista</taxon>
        <taxon>Haptophyta</taxon>
        <taxon>Pavlovophyceae</taxon>
        <taxon>Pavlovales</taxon>
        <taxon>Pavlovaceae</taxon>
        <taxon>Diacronema</taxon>
    </lineage>
</organism>
<dbReference type="Pfam" id="PF00294">
    <property type="entry name" value="PfkB"/>
    <property type="match status" value="1"/>
</dbReference>
<keyword evidence="6" id="KW-0732">Signal</keyword>
<feature type="region of interest" description="Disordered" evidence="5">
    <location>
        <begin position="413"/>
        <end position="441"/>
    </location>
</feature>
<feature type="compositionally biased region" description="Pro residues" evidence="5">
    <location>
        <begin position="67"/>
        <end position="76"/>
    </location>
</feature>
<feature type="compositionally biased region" description="Pro residues" evidence="5">
    <location>
        <begin position="1404"/>
        <end position="1415"/>
    </location>
</feature>
<dbReference type="InterPro" id="IPR029056">
    <property type="entry name" value="Ribokinase-like"/>
</dbReference>
<dbReference type="InterPro" id="IPR002110">
    <property type="entry name" value="Ankyrin_rpt"/>
</dbReference>
<dbReference type="SUPFAM" id="SSF53613">
    <property type="entry name" value="Ribokinase-like"/>
    <property type="match status" value="1"/>
</dbReference>
<dbReference type="InterPro" id="IPR036770">
    <property type="entry name" value="Ankyrin_rpt-contain_sf"/>
</dbReference>
<evidence type="ECO:0000256" key="5">
    <source>
        <dbReference type="SAM" id="MobiDB-lite"/>
    </source>
</evidence>
<dbReference type="InterPro" id="IPR002139">
    <property type="entry name" value="Ribo/fructo_kinase"/>
</dbReference>
<dbReference type="GO" id="GO:0006796">
    <property type="term" value="P:phosphate-containing compound metabolic process"/>
    <property type="evidence" value="ECO:0007669"/>
    <property type="project" value="UniProtKB-ARBA"/>
</dbReference>
<feature type="compositionally biased region" description="Low complexity" evidence="5">
    <location>
        <begin position="668"/>
        <end position="700"/>
    </location>
</feature>
<reference evidence="8" key="1">
    <citation type="submission" date="2021-05" db="EMBL/GenBank/DDBJ databases">
        <title>The genome of the haptophyte Pavlova lutheri (Diacronema luteri, Pavlovales) - a model for lipid biosynthesis in eukaryotic algae.</title>
        <authorList>
            <person name="Hulatt C.J."/>
            <person name="Posewitz M.C."/>
        </authorList>
    </citation>
    <scope>NUCLEOTIDE SEQUENCE</scope>
    <source>
        <strain evidence="8">NIVA-4/92</strain>
    </source>
</reference>
<keyword evidence="9" id="KW-1185">Reference proteome</keyword>
<keyword evidence="3" id="KW-0418">Kinase</keyword>
<sequence length="1836" mass="188315">MSSALAAALAVAPLLVTAWRARARARPAPSVQSVVYITPPDLGEDDGESDDGARVPAAGAAHATCAKPPPSTPPTPRARAREARAVHGASPPAAGGHANAGRCTPPNVAVVAGAGGLPQRASASSELDGVFLSSVETSDDLLRLSAEESRLARSPAMGAPLVVVFGSINMDLHAETDGFPSVGSNMKGRFFNSPGGKGANEAVGIAQLGIRTMLIGRVGVDPMGDLLLAQLPQWRVDVSAVQRDEHHSTGVAVIVQSAREKHKLTISCQGANSAVGQPELDALKLALPRACALVLQLEVNHAAVAHAAELAAEAGKMVVLKASPCAVAGDAPDRLLRSVDLLFANDLEASVLVNASAPLLTLADTARAAEELRMSGIGTVVITTAVAHVIASSGALGAATAAAAAAAVVAPDGRTARPAGDGGRRRAHGAARGGAEGGARAPSSAARTLVVPMFRVDMGNGQVIGAADAFVAAFVCATVSGAPLEAAAVRASCAGSFSTTKPGTWDSMPHAEQLDTFMLQRVGIDTARADALGESAWPGARGLAVPAAPAAEAAVLSADVGSLRGEAAEPLRKHRDALGQSLLHLAAMGGNEEVMALLIIFDLPLTHLDAFGCTPLDRAHESATLSRLAPSATACRELLLAAAVLQVALCGDRWSALNAAGLCAGLPPSQQSSQQQQQQQQQHAAQHGASPAAAAAAAGANGRVSPAAPRRHRGGSPPSSRRARARSGGGGERVGWLGAVSRLHSWEALSGQEDHRVTASSSAVGVGNGAQLGEAKRTPAAATAEAEARTHAAPAAARADGGTDGAGGERETGVHTPGARRGGGAPAAGRARSGARSSSHATLQAGGGGGGGGSGGASPAAAHGAQRARSRLDFPSSERDVGPTSAAALIFSLLAAESRYCQRVGAHYALAALRALGGKVGADGHRSLRRQSTEPRLLATLGAHADGSSADARTPGVARLASVPAHASAAARAARASALLPHPPAAAHASASASASSCELRALAQHDGGDGDGDGGGGGGGAGARGGGAALGHELLLYLSTAHDGQSLVHLAAQRGELELLRALHELGADMTARTYKQETALHFAATAEQEGACVQLMRWSEHLIETKDCDGYRAQDLCPDRFRAVMQRHAASIRQPAQAVGVAQRYMLWPLAADRAEPRERASRGSCAVRLGTDKRTGDPVALKYFASAEERDRERELLLLVGPASCPRVIDSFDDECTPNAGGACGSDGFAHVLVLEAADTQQSLKDFIHANAASGPRARCELMLAATAKRILQLVNAVHQLGVVHLDLKPHHFLRFCGAWKLIDFGAARVAGDKCAQPAYTQGYCAPEVAELIAGDVAAAVGDDDDARAPPAAVAPASSAPQLRPPASADGAAGAPPLAAAIAPLAPAGGVDGRRAAQTGPLPPPASPPALPPARASSGGADGAGAIRHGALTLSAEVDIFSCGLILFELFTGRPFFHPRLEPWPPRVQPPALQRAPSLPRVHAGGRRCGGGGGGGPLLTDSTVRWRCVARLRAHQQCARIVLPMLRVQPSQRPPLFELLNKSFFRPAEDTVQRKQIEVLAIFSSPVRLRERHVEGCIPHLALMRELMHLQQGLPEAQRVIRPAARFPESLTIPLREHLPRVLQFSGHASPDRAHAIGGRTAAPTGIVGGTLLFELEDGTAQVPPPDELVRLLYHQPRLQCVFLNACCSASLARQIVTELPHLRVICWTTLVDDRAATAFSKGFYDYLGSELSAGTAGQGDVIARAFRAAAEAFAHAGFTFGDPAPWLELRLNKPPPVAGKYALVCRDNVNAPDVSLGADAGLAHTSELPPPDPPPSREASGGGSVSSAFSYG</sequence>
<dbReference type="SUPFAM" id="SSF48403">
    <property type="entry name" value="Ankyrin repeat"/>
    <property type="match status" value="2"/>
</dbReference>
<dbReference type="PROSITE" id="PS00583">
    <property type="entry name" value="PFKB_KINASES_1"/>
    <property type="match status" value="1"/>
</dbReference>
<feature type="region of interest" description="Disordered" evidence="5">
    <location>
        <begin position="667"/>
        <end position="734"/>
    </location>
</feature>
<dbReference type="PROSITE" id="PS50088">
    <property type="entry name" value="ANK_REPEAT"/>
    <property type="match status" value="1"/>
</dbReference>
<dbReference type="Proteomes" id="UP000751190">
    <property type="component" value="Unassembled WGS sequence"/>
</dbReference>
<dbReference type="OMA" id="HANAGRC"/>
<feature type="compositionally biased region" description="Low complexity" evidence="5">
    <location>
        <begin position="1352"/>
        <end position="1377"/>
    </location>
</feature>
<dbReference type="PROSITE" id="PS50297">
    <property type="entry name" value="ANK_REP_REGION"/>
    <property type="match status" value="1"/>
</dbReference>
<feature type="chain" id="PRO_5035323663" description="Protein kinase domain-containing protein" evidence="6">
    <location>
        <begin position="24"/>
        <end position="1836"/>
    </location>
</feature>
<feature type="region of interest" description="Disordered" evidence="5">
    <location>
        <begin position="1393"/>
        <end position="1425"/>
    </location>
</feature>
<dbReference type="PANTHER" id="PTHR10584:SF166">
    <property type="entry name" value="RIBOKINASE"/>
    <property type="match status" value="1"/>
</dbReference>
<name>A0A8J6CE74_DIALT</name>
<dbReference type="EMBL" id="JAGTXO010000002">
    <property type="protein sequence ID" value="KAG8469374.1"/>
    <property type="molecule type" value="Genomic_DNA"/>
</dbReference>
<keyword evidence="2" id="KW-0808">Transferase</keyword>
<protein>
    <recommendedName>
        <fullName evidence="7">Protein kinase domain-containing protein</fullName>
    </recommendedName>
</protein>
<dbReference type="GO" id="GO:0005524">
    <property type="term" value="F:ATP binding"/>
    <property type="evidence" value="ECO:0007669"/>
    <property type="project" value="InterPro"/>
</dbReference>
<dbReference type="Gene3D" id="3.40.1190.20">
    <property type="match status" value="2"/>
</dbReference>
<evidence type="ECO:0000256" key="6">
    <source>
        <dbReference type="SAM" id="SignalP"/>
    </source>
</evidence>
<feature type="region of interest" description="Disordered" evidence="5">
    <location>
        <begin position="37"/>
        <end position="101"/>
    </location>
</feature>
<feature type="compositionally biased region" description="Gly residues" evidence="5">
    <location>
        <begin position="1014"/>
        <end position="1025"/>
    </location>
</feature>
<dbReference type="Gene3D" id="1.10.510.10">
    <property type="entry name" value="Transferase(Phosphotransferase) domain 1"/>
    <property type="match status" value="2"/>
</dbReference>
<feature type="signal peptide" evidence="6">
    <location>
        <begin position="1"/>
        <end position="23"/>
    </location>
</feature>
<evidence type="ECO:0000256" key="4">
    <source>
        <dbReference type="PROSITE-ProRule" id="PRU00023"/>
    </source>
</evidence>
<dbReference type="OrthoDB" id="415590at2759"/>
<evidence type="ECO:0000313" key="9">
    <source>
        <dbReference type="Proteomes" id="UP000751190"/>
    </source>
</evidence>
<gene>
    <name evidence="8" type="ORF">KFE25_005829</name>
</gene>
<dbReference type="GO" id="GO:0004672">
    <property type="term" value="F:protein kinase activity"/>
    <property type="evidence" value="ECO:0007669"/>
    <property type="project" value="InterPro"/>
</dbReference>
<evidence type="ECO:0000259" key="7">
    <source>
        <dbReference type="PROSITE" id="PS50011"/>
    </source>
</evidence>
<feature type="compositionally biased region" description="Low complexity" evidence="5">
    <location>
        <begin position="86"/>
        <end position="101"/>
    </location>
</feature>
<dbReference type="SUPFAM" id="SSF56112">
    <property type="entry name" value="Protein kinase-like (PK-like)"/>
    <property type="match status" value="1"/>
</dbReference>
<dbReference type="Gene3D" id="1.25.40.20">
    <property type="entry name" value="Ankyrin repeat-containing domain"/>
    <property type="match status" value="2"/>
</dbReference>
<feature type="compositionally biased region" description="Basic and acidic residues" evidence="5">
    <location>
        <begin position="870"/>
        <end position="880"/>
    </location>
</feature>
<dbReference type="InterPro" id="IPR002173">
    <property type="entry name" value="Carboh/pur_kinase_PfkB_CS"/>
</dbReference>